<evidence type="ECO:0000256" key="3">
    <source>
        <dbReference type="ARBA" id="ARBA00022989"/>
    </source>
</evidence>
<dbReference type="Proteomes" id="UP001145069">
    <property type="component" value="Unassembled WGS sequence"/>
</dbReference>
<organism evidence="6 7">
    <name type="scientific">Aquibacillus salsiterrae</name>
    <dbReference type="NCBI Taxonomy" id="2950439"/>
    <lineage>
        <taxon>Bacteria</taxon>
        <taxon>Bacillati</taxon>
        <taxon>Bacillota</taxon>
        <taxon>Bacilli</taxon>
        <taxon>Bacillales</taxon>
        <taxon>Bacillaceae</taxon>
        <taxon>Aquibacillus</taxon>
    </lineage>
</organism>
<dbReference type="RefSeq" id="WP_272446109.1">
    <property type="nucleotide sequence ID" value="NZ_JAMQKC010000006.1"/>
</dbReference>
<keyword evidence="7" id="KW-1185">Reference proteome</keyword>
<name>A0A9X3WHC6_9BACI</name>
<accession>A0A9X3WHC6</accession>
<reference evidence="6" key="1">
    <citation type="submission" date="2022-06" db="EMBL/GenBank/DDBJ databases">
        <title>Aquibacillus sp. a new bacterium isolated from soil saline samples.</title>
        <authorList>
            <person name="Galisteo C."/>
            <person name="De La Haba R."/>
            <person name="Sanchez-Porro C."/>
            <person name="Ventosa A."/>
        </authorList>
    </citation>
    <scope>NUCLEOTIDE SEQUENCE</scope>
    <source>
        <strain evidence="6">3ASR75-54</strain>
    </source>
</reference>
<comment type="caution">
    <text evidence="6">The sequence shown here is derived from an EMBL/GenBank/DDBJ whole genome shotgun (WGS) entry which is preliminary data.</text>
</comment>
<keyword evidence="4 5" id="KW-0472">Membrane</keyword>
<feature type="transmembrane region" description="Helical" evidence="5">
    <location>
        <begin position="58"/>
        <end position="76"/>
    </location>
</feature>
<proteinExistence type="predicted"/>
<evidence type="ECO:0000256" key="5">
    <source>
        <dbReference type="SAM" id="Phobius"/>
    </source>
</evidence>
<evidence type="ECO:0000256" key="2">
    <source>
        <dbReference type="ARBA" id="ARBA00022692"/>
    </source>
</evidence>
<gene>
    <name evidence="6" type="ORF">NC799_08930</name>
</gene>
<evidence type="ECO:0000313" key="7">
    <source>
        <dbReference type="Proteomes" id="UP001145069"/>
    </source>
</evidence>
<evidence type="ECO:0000256" key="4">
    <source>
        <dbReference type="ARBA" id="ARBA00023136"/>
    </source>
</evidence>
<dbReference type="AlphaFoldDB" id="A0A9X3WHC6"/>
<protein>
    <submittedName>
        <fullName evidence="6">DUF4870 domain-containing protein</fullName>
    </submittedName>
</protein>
<feature type="transmembrane region" description="Helical" evidence="5">
    <location>
        <begin position="12"/>
        <end position="37"/>
    </location>
</feature>
<sequence>MSSTKEKLLAVFGYLIPIFFPVPLLTIVAIQVYYMLFRGESIFLDKHQRENVNFQISCQLYVLVAFVLYFILFKVAPLLPDIAVAFNILFGIATFGFIVFFSLFWLVTMIVAIIRAALGKPFRFPLTIRFVK</sequence>
<dbReference type="InterPro" id="IPR019109">
    <property type="entry name" value="MamF_MmsF"/>
</dbReference>
<feature type="transmembrane region" description="Helical" evidence="5">
    <location>
        <begin position="88"/>
        <end position="114"/>
    </location>
</feature>
<keyword evidence="3 5" id="KW-1133">Transmembrane helix</keyword>
<keyword evidence="2 5" id="KW-0812">Transmembrane</keyword>
<evidence type="ECO:0000256" key="1">
    <source>
        <dbReference type="ARBA" id="ARBA00004141"/>
    </source>
</evidence>
<dbReference type="Pfam" id="PF09685">
    <property type="entry name" value="MamF_MmsF"/>
    <property type="match status" value="1"/>
</dbReference>
<comment type="subcellular location">
    <subcellularLocation>
        <location evidence="1">Membrane</location>
        <topology evidence="1">Multi-pass membrane protein</topology>
    </subcellularLocation>
</comment>
<dbReference type="EMBL" id="JAMQKC010000006">
    <property type="protein sequence ID" value="MDC3417046.1"/>
    <property type="molecule type" value="Genomic_DNA"/>
</dbReference>
<evidence type="ECO:0000313" key="6">
    <source>
        <dbReference type="EMBL" id="MDC3417046.1"/>
    </source>
</evidence>